<evidence type="ECO:0000256" key="5">
    <source>
        <dbReference type="ARBA" id="ARBA00022801"/>
    </source>
</evidence>
<feature type="binding site" evidence="6">
    <location>
        <position position="252"/>
    </location>
    <ligand>
        <name>a divalent metal cation</name>
        <dbReference type="ChEBI" id="CHEBI:60240"/>
        <label>2</label>
        <note>catalytic</note>
    </ligand>
</feature>
<dbReference type="GO" id="GO:0004239">
    <property type="term" value="F:initiator methionyl aminopeptidase activity"/>
    <property type="evidence" value="ECO:0007669"/>
    <property type="project" value="UniProtKB-UniRule"/>
</dbReference>
<dbReference type="PANTHER" id="PTHR43330:SF27">
    <property type="entry name" value="METHIONINE AMINOPEPTIDASE"/>
    <property type="match status" value="1"/>
</dbReference>
<dbReference type="EMBL" id="MHQD01000031">
    <property type="protein sequence ID" value="OGZ95551.1"/>
    <property type="molecule type" value="Genomic_DNA"/>
</dbReference>
<feature type="binding site" evidence="6">
    <location>
        <position position="125"/>
    </location>
    <ligand>
        <name>a divalent metal cation</name>
        <dbReference type="ChEBI" id="CHEBI:60240"/>
        <label>1</label>
    </ligand>
</feature>
<dbReference type="InterPro" id="IPR001714">
    <property type="entry name" value="Pept_M24_MAP"/>
</dbReference>
<dbReference type="AlphaFoldDB" id="A0A1G2KAK1"/>
<dbReference type="InterPro" id="IPR036005">
    <property type="entry name" value="Creatinase/aminopeptidase-like"/>
</dbReference>
<keyword evidence="5 6" id="KW-0378">Hydrolase</keyword>
<feature type="binding site" evidence="6">
    <location>
        <position position="83"/>
    </location>
    <ligand>
        <name>substrate</name>
    </ligand>
</feature>
<evidence type="ECO:0000256" key="2">
    <source>
        <dbReference type="ARBA" id="ARBA00022438"/>
    </source>
</evidence>
<dbReference type="CDD" id="cd01086">
    <property type="entry name" value="MetAP1"/>
    <property type="match status" value="1"/>
</dbReference>
<dbReference type="EC" id="3.4.11.18" evidence="6 7"/>
<reference evidence="9 10" key="1">
    <citation type="journal article" date="2016" name="Nat. Commun.">
        <title>Thousands of microbial genomes shed light on interconnected biogeochemical processes in an aquifer system.</title>
        <authorList>
            <person name="Anantharaman K."/>
            <person name="Brown C.T."/>
            <person name="Hug L.A."/>
            <person name="Sharon I."/>
            <person name="Castelle C.J."/>
            <person name="Probst A.J."/>
            <person name="Thomas B.C."/>
            <person name="Singh A."/>
            <person name="Wilkins M.J."/>
            <person name="Karaoz U."/>
            <person name="Brodie E.L."/>
            <person name="Williams K.H."/>
            <person name="Hubbard S.S."/>
            <person name="Banfield J.F."/>
        </authorList>
    </citation>
    <scope>NUCLEOTIDE SEQUENCE [LARGE SCALE GENOMIC DNA]</scope>
</reference>
<evidence type="ECO:0000256" key="1">
    <source>
        <dbReference type="ARBA" id="ARBA00002521"/>
    </source>
</evidence>
<proteinExistence type="inferred from homology"/>
<dbReference type="Proteomes" id="UP000178574">
    <property type="component" value="Unassembled WGS sequence"/>
</dbReference>
<dbReference type="PRINTS" id="PR00599">
    <property type="entry name" value="MAPEPTIDASE"/>
</dbReference>
<comment type="subunit">
    <text evidence="6">Monomer.</text>
</comment>
<sequence>MAIRIKTAKEISVLQECGKRLAAILKALQEKARPGTATGEIDLLAQNLIRDAGGIAVFRGYRVEDSPPYPASICTSINDEVVHGIPRPDTYLREGDILAIDIGMAWPRESAKEFPSYQGRPLVTDTAVSFSIGNSTRESDRLLRGTKEALWEGIDEVKSGKRVGDLSARIQKKLTEYGFGIVKGLAGHGVGYELHEDPLIPNYGKAGTGPLLKTGMVLAIEPMATLGKGDVRLDRDGWTFQTIDGSASAHFEHTVVLTPNGTLVLTMI</sequence>
<dbReference type="InterPro" id="IPR002467">
    <property type="entry name" value="Pept_M24A_MAP1"/>
</dbReference>
<comment type="similarity">
    <text evidence="6">Belongs to the peptidase M24A family. Methionine aminopeptidase type 1 subfamily.</text>
</comment>
<evidence type="ECO:0000256" key="4">
    <source>
        <dbReference type="ARBA" id="ARBA00022723"/>
    </source>
</evidence>
<feature type="domain" description="Peptidase M24" evidence="8">
    <location>
        <begin position="14"/>
        <end position="258"/>
    </location>
</feature>
<keyword evidence="4 6" id="KW-0479">Metal-binding</keyword>
<gene>
    <name evidence="6" type="primary">map</name>
    <name evidence="9" type="ORF">A2847_01160</name>
</gene>
<evidence type="ECO:0000313" key="10">
    <source>
        <dbReference type="Proteomes" id="UP000178574"/>
    </source>
</evidence>
<feature type="binding site" evidence="6">
    <location>
        <position position="252"/>
    </location>
    <ligand>
        <name>a divalent metal cation</name>
        <dbReference type="ChEBI" id="CHEBI:60240"/>
        <label>1</label>
    </ligand>
</feature>
<comment type="cofactor">
    <cofactor evidence="6">
        <name>Co(2+)</name>
        <dbReference type="ChEBI" id="CHEBI:48828"/>
    </cofactor>
    <cofactor evidence="6">
        <name>Zn(2+)</name>
        <dbReference type="ChEBI" id="CHEBI:29105"/>
    </cofactor>
    <cofactor evidence="6">
        <name>Mn(2+)</name>
        <dbReference type="ChEBI" id="CHEBI:29035"/>
    </cofactor>
    <cofactor evidence="6">
        <name>Fe(2+)</name>
        <dbReference type="ChEBI" id="CHEBI:29033"/>
    </cofactor>
    <text evidence="6">Binds 2 divalent metal cations per subunit. Has a high-affinity and a low affinity metal-binding site. The true nature of the physiological cofactor is under debate. The enzyme is active with cobalt, zinc, manganese or divalent iron ions. Most likely, methionine aminopeptidases function as mononuclear Fe(2+)-metalloproteases under physiological conditions, and the catalytically relevant metal-binding site has been assigned to the histidine-containing high-affinity site.</text>
</comment>
<comment type="caution">
    <text evidence="9">The sequence shown here is derived from an EMBL/GenBank/DDBJ whole genome shotgun (WGS) entry which is preliminary data.</text>
</comment>
<dbReference type="GO" id="GO:0046872">
    <property type="term" value="F:metal ion binding"/>
    <property type="evidence" value="ECO:0007669"/>
    <property type="project" value="UniProtKB-UniRule"/>
</dbReference>
<protein>
    <recommendedName>
        <fullName evidence="6 7">Methionine aminopeptidase</fullName>
        <shortName evidence="6">MAP</shortName>
        <shortName evidence="6">MetAP</shortName>
        <ecNumber evidence="6 7">3.4.11.18</ecNumber>
    </recommendedName>
    <alternativeName>
        <fullName evidence="6">Peptidase M</fullName>
    </alternativeName>
</protein>
<dbReference type="InterPro" id="IPR000994">
    <property type="entry name" value="Pept_M24"/>
</dbReference>
<accession>A0A1G2KAK1</accession>
<dbReference type="Pfam" id="PF00557">
    <property type="entry name" value="Peptidase_M24"/>
    <property type="match status" value="1"/>
</dbReference>
<dbReference type="NCBIfam" id="TIGR00500">
    <property type="entry name" value="met_pdase_I"/>
    <property type="match status" value="1"/>
</dbReference>
<organism evidence="9 10">
    <name type="scientific">Candidatus Sungbacteria bacterium RIFCSPHIGHO2_01_FULL_50_25</name>
    <dbReference type="NCBI Taxonomy" id="1802265"/>
    <lineage>
        <taxon>Bacteria</taxon>
        <taxon>Candidatus Sungiibacteriota</taxon>
    </lineage>
</organism>
<keyword evidence="3 6" id="KW-0645">Protease</keyword>
<dbReference type="GO" id="GO:0070006">
    <property type="term" value="F:metalloaminopeptidase activity"/>
    <property type="evidence" value="ECO:0007669"/>
    <property type="project" value="UniProtKB-UniRule"/>
</dbReference>
<evidence type="ECO:0000256" key="7">
    <source>
        <dbReference type="RuleBase" id="RU003653"/>
    </source>
</evidence>
<dbReference type="PANTHER" id="PTHR43330">
    <property type="entry name" value="METHIONINE AMINOPEPTIDASE"/>
    <property type="match status" value="1"/>
</dbReference>
<evidence type="ECO:0000259" key="8">
    <source>
        <dbReference type="Pfam" id="PF00557"/>
    </source>
</evidence>
<evidence type="ECO:0000256" key="6">
    <source>
        <dbReference type="HAMAP-Rule" id="MF_01974"/>
    </source>
</evidence>
<dbReference type="SUPFAM" id="SSF55920">
    <property type="entry name" value="Creatinase/aminopeptidase"/>
    <property type="match status" value="1"/>
</dbReference>
<evidence type="ECO:0000256" key="3">
    <source>
        <dbReference type="ARBA" id="ARBA00022670"/>
    </source>
</evidence>
<name>A0A1G2KAK1_9BACT</name>
<comment type="function">
    <text evidence="1 6">Removes the N-terminal methionine from nascent proteins. The N-terminal methionine is often cleaved when the second residue in the primary sequence is small and uncharged (Met-Ala-, Cys, Gly, Pro, Ser, Thr, or Val). Requires deformylation of the N(alpha)-formylated initiator methionine before it can be hydrolyzed.</text>
</comment>
<feature type="binding site" evidence="6">
    <location>
        <position position="221"/>
    </location>
    <ligand>
        <name>a divalent metal cation</name>
        <dbReference type="ChEBI" id="CHEBI:60240"/>
        <label>2</label>
        <note>catalytic</note>
    </ligand>
</feature>
<feature type="binding site" evidence="6">
    <location>
        <position position="125"/>
    </location>
    <ligand>
        <name>a divalent metal cation</name>
        <dbReference type="ChEBI" id="CHEBI:60240"/>
        <label>2</label>
        <note>catalytic</note>
    </ligand>
</feature>
<dbReference type="Gene3D" id="3.90.230.10">
    <property type="entry name" value="Creatinase/methionine aminopeptidase superfamily"/>
    <property type="match status" value="1"/>
</dbReference>
<feature type="binding site" evidence="6">
    <location>
        <position position="188"/>
    </location>
    <ligand>
        <name>a divalent metal cation</name>
        <dbReference type="ChEBI" id="CHEBI:60240"/>
        <label>2</label>
        <note>catalytic</note>
    </ligand>
</feature>
<dbReference type="GO" id="GO:0005829">
    <property type="term" value="C:cytosol"/>
    <property type="evidence" value="ECO:0007669"/>
    <property type="project" value="TreeGrafter"/>
</dbReference>
<evidence type="ECO:0000313" key="9">
    <source>
        <dbReference type="EMBL" id="OGZ95551.1"/>
    </source>
</evidence>
<comment type="catalytic activity">
    <reaction evidence="6 7">
        <text>Release of N-terminal amino acids, preferentially methionine, from peptides and arylamides.</text>
        <dbReference type="EC" id="3.4.11.18"/>
    </reaction>
</comment>
<dbReference type="HAMAP" id="MF_01974">
    <property type="entry name" value="MetAP_1"/>
    <property type="match status" value="1"/>
</dbReference>
<feature type="binding site" evidence="6">
    <location>
        <position position="195"/>
    </location>
    <ligand>
        <name>substrate</name>
    </ligand>
</feature>
<keyword evidence="2 6" id="KW-0031">Aminopeptidase</keyword>
<feature type="binding site" evidence="6">
    <location>
        <position position="101"/>
    </location>
    <ligand>
        <name>a divalent metal cation</name>
        <dbReference type="ChEBI" id="CHEBI:60240"/>
        <label>1</label>
    </ligand>
</feature>
<dbReference type="GO" id="GO:0006508">
    <property type="term" value="P:proteolysis"/>
    <property type="evidence" value="ECO:0007669"/>
    <property type="project" value="UniProtKB-KW"/>
</dbReference>